<evidence type="ECO:0000313" key="8">
    <source>
        <dbReference type="EMBL" id="ERE90009.1"/>
    </source>
</evidence>
<dbReference type="GO" id="GO:0006334">
    <property type="term" value="P:nucleosome assembly"/>
    <property type="evidence" value="ECO:0007669"/>
    <property type="project" value="InterPro"/>
</dbReference>
<evidence type="ECO:0000256" key="2">
    <source>
        <dbReference type="ARBA" id="ARBA00004496"/>
    </source>
</evidence>
<evidence type="ECO:0000256" key="4">
    <source>
        <dbReference type="ARBA" id="ARBA00022490"/>
    </source>
</evidence>
<dbReference type="Pfam" id="PF00956">
    <property type="entry name" value="NAP"/>
    <property type="match status" value="1"/>
</dbReference>
<dbReference type="Gene3D" id="3.30.1120.90">
    <property type="entry name" value="Nucleosome assembly protein"/>
    <property type="match status" value="1"/>
</dbReference>
<dbReference type="Gene3D" id="1.20.5.1500">
    <property type="match status" value="1"/>
</dbReference>
<dbReference type="InterPro" id="IPR037231">
    <property type="entry name" value="NAP-like_sf"/>
</dbReference>
<dbReference type="GO" id="GO:0005634">
    <property type="term" value="C:nucleus"/>
    <property type="evidence" value="ECO:0007669"/>
    <property type="project" value="UniProtKB-SubCell"/>
</dbReference>
<dbReference type="PANTHER" id="PTHR11875">
    <property type="entry name" value="TESTIS-SPECIFIC Y-ENCODED PROTEIN"/>
    <property type="match status" value="1"/>
</dbReference>
<feature type="coiled-coil region" evidence="7">
    <location>
        <begin position="55"/>
        <end position="89"/>
    </location>
</feature>
<dbReference type="GO" id="GO:0005737">
    <property type="term" value="C:cytoplasm"/>
    <property type="evidence" value="ECO:0007669"/>
    <property type="project" value="UniProtKB-SubCell"/>
</dbReference>
<keyword evidence="5" id="KW-0539">Nucleus</keyword>
<keyword evidence="4" id="KW-0963">Cytoplasm</keyword>
<gene>
    <name evidence="8" type="ORF">H671_1g1955</name>
</gene>
<keyword evidence="7" id="KW-0175">Coiled coil</keyword>
<dbReference type="EMBL" id="KE664386">
    <property type="protein sequence ID" value="ERE90009.1"/>
    <property type="molecule type" value="Genomic_DNA"/>
</dbReference>
<evidence type="ECO:0000256" key="6">
    <source>
        <dbReference type="RuleBase" id="RU003876"/>
    </source>
</evidence>
<dbReference type="InterPro" id="IPR002164">
    <property type="entry name" value="NAP_family"/>
</dbReference>
<organism evidence="8 9">
    <name type="scientific">Cricetulus griseus</name>
    <name type="common">Chinese hamster</name>
    <name type="synonym">Cricetulus barabensis griseus</name>
    <dbReference type="NCBI Taxonomy" id="10029"/>
    <lineage>
        <taxon>Eukaryota</taxon>
        <taxon>Metazoa</taxon>
        <taxon>Chordata</taxon>
        <taxon>Craniata</taxon>
        <taxon>Vertebrata</taxon>
        <taxon>Euteleostomi</taxon>
        <taxon>Mammalia</taxon>
        <taxon>Eutheria</taxon>
        <taxon>Euarchontoglires</taxon>
        <taxon>Glires</taxon>
        <taxon>Rodentia</taxon>
        <taxon>Myomorpha</taxon>
        <taxon>Muroidea</taxon>
        <taxon>Cricetidae</taxon>
        <taxon>Cricetinae</taxon>
        <taxon>Cricetulus</taxon>
    </lineage>
</organism>
<evidence type="ECO:0000256" key="7">
    <source>
        <dbReference type="SAM" id="Coils"/>
    </source>
</evidence>
<evidence type="ECO:0000313" key="9">
    <source>
        <dbReference type="Proteomes" id="UP000030759"/>
    </source>
</evidence>
<accession>A0A061IKK5</accession>
<feature type="non-terminal residue" evidence="8">
    <location>
        <position position="1"/>
    </location>
</feature>
<dbReference type="SUPFAM" id="SSF143113">
    <property type="entry name" value="NAP-like"/>
    <property type="match status" value="1"/>
</dbReference>
<dbReference type="Proteomes" id="UP000030759">
    <property type="component" value="Unassembled WGS sequence"/>
</dbReference>
<proteinExistence type="inferred from homology"/>
<evidence type="ECO:0000256" key="1">
    <source>
        <dbReference type="ARBA" id="ARBA00004123"/>
    </source>
</evidence>
<evidence type="ECO:0000256" key="3">
    <source>
        <dbReference type="ARBA" id="ARBA00009947"/>
    </source>
</evidence>
<protein>
    <submittedName>
        <fullName evidence="8">Protein SET-like protein</fullName>
    </submittedName>
</protein>
<comment type="similarity">
    <text evidence="3 6">Belongs to the nucleosome assembly protein (NAP) family.</text>
</comment>
<name>A0A061IKK5_CRIGR</name>
<reference evidence="9" key="1">
    <citation type="journal article" date="2013" name="Nat. Biotechnol.">
        <title>Chinese hamster genome sequenced from sorted chromosomes.</title>
        <authorList>
            <person name="Brinkrolf K."/>
            <person name="Rupp O."/>
            <person name="Laux H."/>
            <person name="Kollin F."/>
            <person name="Ernst W."/>
            <person name="Linke B."/>
            <person name="Kofler R."/>
            <person name="Romand S."/>
            <person name="Hesse F."/>
            <person name="Budach W.E."/>
            <person name="Galosy S."/>
            <person name="Muller D."/>
            <person name="Noll T."/>
            <person name="Wienberg J."/>
            <person name="Jostock T."/>
            <person name="Leonard M."/>
            <person name="Grillari J."/>
            <person name="Tauch A."/>
            <person name="Goesmann A."/>
            <person name="Helk B."/>
            <person name="Mott J.E."/>
            <person name="Puhler A."/>
            <person name="Borth N."/>
        </authorList>
    </citation>
    <scope>NUCLEOTIDE SEQUENCE [LARGE SCALE GENOMIC DNA]</scope>
    <source>
        <strain evidence="9">17A/GY</strain>
    </source>
</reference>
<sequence>CKGVPSTFFLPEHRGSSHFPHAIARKRLSALLPQSKKPKSVAAAKLDDKLTFLRLLKGEKEQQEAIEHIDEVQNEIDRLNEQVSEEILKEQKYNKLRQPFFQKRSELIAKIPNFWVTTFVNHPQVSAMLGEEDKEALHYLTRVEVTEFEDIKSAFKMLEDAVILLEDKRNVLFYSAVNPMNFNDDPPDKICP</sequence>
<dbReference type="AlphaFoldDB" id="A0A061IKK5"/>
<dbReference type="FunFam" id="1.20.5.1500:FF:000003">
    <property type="entry name" value="SET isoform 2"/>
    <property type="match status" value="1"/>
</dbReference>
<evidence type="ECO:0000256" key="5">
    <source>
        <dbReference type="ARBA" id="ARBA00023242"/>
    </source>
</evidence>
<comment type="subcellular location">
    <subcellularLocation>
        <location evidence="2">Cytoplasm</location>
    </subcellularLocation>
    <subcellularLocation>
        <location evidence="1">Nucleus</location>
    </subcellularLocation>
</comment>